<evidence type="ECO:0000313" key="4">
    <source>
        <dbReference type="Proteomes" id="UP000320762"/>
    </source>
</evidence>
<dbReference type="GO" id="GO:0004674">
    <property type="term" value="F:protein serine/threonine kinase activity"/>
    <property type="evidence" value="ECO:0007669"/>
    <property type="project" value="TreeGrafter"/>
</dbReference>
<dbReference type="GO" id="GO:0005634">
    <property type="term" value="C:nucleus"/>
    <property type="evidence" value="ECO:0007669"/>
    <property type="project" value="TreeGrafter"/>
</dbReference>
<comment type="caution">
    <text evidence="3">The sequence shown here is derived from an EMBL/GenBank/DDBJ whole genome shotgun (WGS) entry which is preliminary data.</text>
</comment>
<dbReference type="PROSITE" id="PS50011">
    <property type="entry name" value="PROTEIN_KINASE_DOM"/>
    <property type="match status" value="1"/>
</dbReference>
<name>A0A550CGI3_9AGAR</name>
<dbReference type="PANTHER" id="PTHR44167">
    <property type="entry name" value="OVARIAN-SPECIFIC SERINE/THREONINE-PROTEIN KINASE LOK-RELATED"/>
    <property type="match status" value="1"/>
</dbReference>
<feature type="signal peptide" evidence="1">
    <location>
        <begin position="1"/>
        <end position="22"/>
    </location>
</feature>
<organism evidence="3 4">
    <name type="scientific">Schizophyllum amplum</name>
    <dbReference type="NCBI Taxonomy" id="97359"/>
    <lineage>
        <taxon>Eukaryota</taxon>
        <taxon>Fungi</taxon>
        <taxon>Dikarya</taxon>
        <taxon>Basidiomycota</taxon>
        <taxon>Agaricomycotina</taxon>
        <taxon>Agaricomycetes</taxon>
        <taxon>Agaricomycetidae</taxon>
        <taxon>Agaricales</taxon>
        <taxon>Schizophyllaceae</taxon>
        <taxon>Schizophyllum</taxon>
    </lineage>
</organism>
<accession>A0A550CGI3</accession>
<evidence type="ECO:0000256" key="1">
    <source>
        <dbReference type="SAM" id="SignalP"/>
    </source>
</evidence>
<reference evidence="3 4" key="1">
    <citation type="journal article" date="2019" name="New Phytol.">
        <title>Comparative genomics reveals unique wood-decay strategies and fruiting body development in the Schizophyllaceae.</title>
        <authorList>
            <person name="Almasi E."/>
            <person name="Sahu N."/>
            <person name="Krizsan K."/>
            <person name="Balint B."/>
            <person name="Kovacs G.M."/>
            <person name="Kiss B."/>
            <person name="Cseklye J."/>
            <person name="Drula E."/>
            <person name="Henrissat B."/>
            <person name="Nagy I."/>
            <person name="Chovatia M."/>
            <person name="Adam C."/>
            <person name="LaButti K."/>
            <person name="Lipzen A."/>
            <person name="Riley R."/>
            <person name="Grigoriev I.V."/>
            <person name="Nagy L.G."/>
        </authorList>
    </citation>
    <scope>NUCLEOTIDE SEQUENCE [LARGE SCALE GENOMIC DNA]</scope>
    <source>
        <strain evidence="3 4">NL-1724</strain>
    </source>
</reference>
<evidence type="ECO:0000313" key="3">
    <source>
        <dbReference type="EMBL" id="TRM63884.1"/>
    </source>
</evidence>
<dbReference type="GO" id="GO:0005524">
    <property type="term" value="F:ATP binding"/>
    <property type="evidence" value="ECO:0007669"/>
    <property type="project" value="InterPro"/>
</dbReference>
<dbReference type="OrthoDB" id="2985259at2759"/>
<keyword evidence="1" id="KW-0732">Signal</keyword>
<gene>
    <name evidence="3" type="ORF">BD626DRAFT_568499</name>
</gene>
<feature type="chain" id="PRO_5021778973" description="Protein kinase domain-containing protein" evidence="1">
    <location>
        <begin position="23"/>
        <end position="369"/>
    </location>
</feature>
<dbReference type="SUPFAM" id="SSF56112">
    <property type="entry name" value="Protein kinase-like (PK-like)"/>
    <property type="match status" value="1"/>
</dbReference>
<dbReference type="AlphaFoldDB" id="A0A550CGI3"/>
<protein>
    <recommendedName>
        <fullName evidence="2">Protein kinase domain-containing protein</fullName>
    </recommendedName>
</protein>
<dbReference type="STRING" id="97359.A0A550CGI3"/>
<dbReference type="SMART" id="SM00220">
    <property type="entry name" value="S_TKc"/>
    <property type="match status" value="1"/>
</dbReference>
<evidence type="ECO:0000259" key="2">
    <source>
        <dbReference type="PROSITE" id="PS50011"/>
    </source>
</evidence>
<proteinExistence type="predicted"/>
<feature type="domain" description="Protein kinase" evidence="2">
    <location>
        <begin position="53"/>
        <end position="369"/>
    </location>
</feature>
<dbReference type="EMBL" id="VDMD01000008">
    <property type="protein sequence ID" value="TRM63884.1"/>
    <property type="molecule type" value="Genomic_DNA"/>
</dbReference>
<dbReference type="InterPro" id="IPR000719">
    <property type="entry name" value="Prot_kinase_dom"/>
</dbReference>
<keyword evidence="4" id="KW-1185">Reference proteome</keyword>
<dbReference type="InterPro" id="IPR011009">
    <property type="entry name" value="Kinase-like_dom_sf"/>
</dbReference>
<dbReference type="PANTHER" id="PTHR44167:SF30">
    <property type="entry name" value="PHOSPHORYLASE KINASE"/>
    <property type="match status" value="1"/>
</dbReference>
<dbReference type="GO" id="GO:0044773">
    <property type="term" value="P:mitotic DNA damage checkpoint signaling"/>
    <property type="evidence" value="ECO:0007669"/>
    <property type="project" value="TreeGrafter"/>
</dbReference>
<dbReference type="Proteomes" id="UP000320762">
    <property type="component" value="Unassembled WGS sequence"/>
</dbReference>
<dbReference type="Gene3D" id="1.10.510.10">
    <property type="entry name" value="Transferase(Phosphotransferase) domain 1"/>
    <property type="match status" value="1"/>
</dbReference>
<sequence length="369" mass="40666">MAAATTTATALFLCWRALAAFAQKEKENLVRSLPASLCTWRVPPCEDDEYEIWQSLAKTLKGAGLTLWDSSKTSAQRSPYGSDVFPNGYLHTAAIRGTDKKQAGAVATLRHLWPTNASSHVVRTREGQDAVMRVVAIGHEGRDQLRIWRKLATAPHALISANHTLPLLQEFDLEHITFGIFPLVAQPMEDIYGRWAKNSVGDILDAVMQALEALAYIHSLGIAHRDAFKYNFLMQWHPESLLTGSVAVSRPRVYLIDFEVAVEFSGDSVPSERVCIGPPCIGSLSDPTRYSAPCIPEMCTGEPYDPFKLDVWQLGTSLLDFDSTLPPVQAVLQAMASLDPAERLTADDALCRLRAFLENVPPKSLLIPP</sequence>